<evidence type="ECO:0000256" key="1">
    <source>
        <dbReference type="SAM" id="Coils"/>
    </source>
</evidence>
<keyword evidence="1" id="KW-0175">Coiled coil</keyword>
<reference evidence="2 3" key="1">
    <citation type="journal article" date="2016" name="Nat. Commun.">
        <title>Thousands of microbial genomes shed light on interconnected biogeochemical processes in an aquifer system.</title>
        <authorList>
            <person name="Anantharaman K."/>
            <person name="Brown C.T."/>
            <person name="Hug L.A."/>
            <person name="Sharon I."/>
            <person name="Castelle C.J."/>
            <person name="Probst A.J."/>
            <person name="Thomas B.C."/>
            <person name="Singh A."/>
            <person name="Wilkins M.J."/>
            <person name="Karaoz U."/>
            <person name="Brodie E.L."/>
            <person name="Williams K.H."/>
            <person name="Hubbard S.S."/>
            <person name="Banfield J.F."/>
        </authorList>
    </citation>
    <scope>NUCLEOTIDE SEQUENCE [LARGE SCALE GENOMIC DNA]</scope>
</reference>
<dbReference type="EMBL" id="MGJL01000033">
    <property type="protein sequence ID" value="OGN06866.1"/>
    <property type="molecule type" value="Genomic_DNA"/>
</dbReference>
<organism evidence="2 3">
    <name type="scientific">Candidatus Yanofskybacteria bacterium RIFCSPHIGHO2_01_FULL_45_42</name>
    <dbReference type="NCBI Taxonomy" id="1802671"/>
    <lineage>
        <taxon>Bacteria</taxon>
        <taxon>Candidatus Yanofskyibacteriota</taxon>
    </lineage>
</organism>
<protein>
    <submittedName>
        <fullName evidence="2">Uncharacterized protein</fullName>
    </submittedName>
</protein>
<comment type="caution">
    <text evidence="2">The sequence shown here is derived from an EMBL/GenBank/DDBJ whole genome shotgun (WGS) entry which is preliminary data.</text>
</comment>
<name>A0A1F8F3P7_9BACT</name>
<accession>A0A1F8F3P7</accession>
<evidence type="ECO:0000313" key="2">
    <source>
        <dbReference type="EMBL" id="OGN06866.1"/>
    </source>
</evidence>
<evidence type="ECO:0000313" key="3">
    <source>
        <dbReference type="Proteomes" id="UP000178023"/>
    </source>
</evidence>
<proteinExistence type="predicted"/>
<dbReference type="Proteomes" id="UP000178023">
    <property type="component" value="Unassembled WGS sequence"/>
</dbReference>
<feature type="coiled-coil region" evidence="1">
    <location>
        <begin position="24"/>
        <end position="84"/>
    </location>
</feature>
<gene>
    <name evidence="2" type="ORF">A2750_02850</name>
</gene>
<sequence>MAEITKEYFDKSLKNLATKGDLDNLATKDDLVQLEQNLKNHVEKEIFNLAEVNAKSFERIERKLEQREERVDRLEHDVKMINQVLSTFKFIP</sequence>
<dbReference type="AlphaFoldDB" id="A0A1F8F3P7"/>